<dbReference type="RefSeq" id="WP_190539276.1">
    <property type="nucleotide sequence ID" value="NZ_CAWPNO010000117.1"/>
</dbReference>
<dbReference type="Pfam" id="PF06051">
    <property type="entry name" value="DUF928"/>
    <property type="match status" value="1"/>
</dbReference>
<proteinExistence type="predicted"/>
<gene>
    <name evidence="1" type="ORF">H6G24_06575</name>
</gene>
<dbReference type="Proteomes" id="UP000658514">
    <property type="component" value="Unassembled WGS sequence"/>
</dbReference>
<evidence type="ECO:0000313" key="2">
    <source>
        <dbReference type="Proteomes" id="UP000658514"/>
    </source>
</evidence>
<comment type="caution">
    <text evidence="1">The sequence shown here is derived from an EMBL/GenBank/DDBJ whole genome shotgun (WGS) entry which is preliminary data.</text>
</comment>
<accession>A0ABR8A6P7</accession>
<keyword evidence="2" id="KW-1185">Reference proteome</keyword>
<reference evidence="1 2" key="1">
    <citation type="journal article" date="2020" name="ISME J.">
        <title>Comparative genomics reveals insights into cyanobacterial evolution and habitat adaptation.</title>
        <authorList>
            <person name="Chen M.Y."/>
            <person name="Teng W.K."/>
            <person name="Zhao L."/>
            <person name="Hu C.X."/>
            <person name="Zhou Y.K."/>
            <person name="Han B.P."/>
            <person name="Song L.R."/>
            <person name="Shu W.S."/>
        </authorList>
    </citation>
    <scope>NUCLEOTIDE SEQUENCE [LARGE SCALE GENOMIC DNA]</scope>
    <source>
        <strain evidence="1 2">FACHB-288</strain>
    </source>
</reference>
<organism evidence="1 2">
    <name type="scientific">Calothrix parietina FACHB-288</name>
    <dbReference type="NCBI Taxonomy" id="2692896"/>
    <lineage>
        <taxon>Bacteria</taxon>
        <taxon>Bacillati</taxon>
        <taxon>Cyanobacteriota</taxon>
        <taxon>Cyanophyceae</taxon>
        <taxon>Nostocales</taxon>
        <taxon>Calotrichaceae</taxon>
        <taxon>Calothrix</taxon>
    </lineage>
</organism>
<protein>
    <submittedName>
        <fullName evidence="1">DUF928 domain-containing protein</fullName>
    </submittedName>
</protein>
<dbReference type="InterPro" id="IPR010328">
    <property type="entry name" value="DUF928"/>
</dbReference>
<name>A0ABR8A6P7_9CYAN</name>
<sequence length="266" mass="29606">MKWIKQSISLVAFSIPVFLELATIPTIATQAQAQVNSGSLTQQPTQSLLISQAFKPPQRGSAPPSAGGATRGSSYCVQKNQLLTNLLPKENTGLTFSERPSFFWHVPKDTVKTAQFSILVEGDENSIEDDVVYETTLNVPTQPGIMKFTLPENSPPLKVGKRYHWYLTLVCDRQNPPKNPSLEGWVERVQPEAKLSKALEQADLRKRPTLYADAGIWHEAITSLVALRCAEPNNFKVTADWRKFFQSVNLSQFASEPILDCCSSKQ</sequence>
<dbReference type="EMBL" id="JACJQH010000008">
    <property type="protein sequence ID" value="MBD2195160.1"/>
    <property type="molecule type" value="Genomic_DNA"/>
</dbReference>
<evidence type="ECO:0000313" key="1">
    <source>
        <dbReference type="EMBL" id="MBD2195160.1"/>
    </source>
</evidence>